<protein>
    <submittedName>
        <fullName evidence="6">Kelch repeat-containing protein</fullName>
    </submittedName>
</protein>
<feature type="chain" id="PRO_5047295364" evidence="4">
    <location>
        <begin position="17"/>
        <end position="558"/>
    </location>
</feature>
<comment type="caution">
    <text evidence="6">The sequence shown here is derived from an EMBL/GenBank/DDBJ whole genome shotgun (WGS) entry which is preliminary data.</text>
</comment>
<keyword evidence="7" id="KW-1185">Reference proteome</keyword>
<dbReference type="Gene3D" id="2.120.10.80">
    <property type="entry name" value="Kelch-type beta propeller"/>
    <property type="match status" value="1"/>
</dbReference>
<gene>
    <name evidence="6" type="ORF">QFW77_11350</name>
</gene>
<dbReference type="EMBL" id="JARXRM010000035">
    <property type="protein sequence ID" value="MDH5823582.1"/>
    <property type="molecule type" value="Genomic_DNA"/>
</dbReference>
<feature type="region of interest" description="Disordered" evidence="3">
    <location>
        <begin position="442"/>
        <end position="462"/>
    </location>
</feature>
<evidence type="ECO:0000259" key="5">
    <source>
        <dbReference type="Pfam" id="PF01345"/>
    </source>
</evidence>
<evidence type="ECO:0000313" key="6">
    <source>
        <dbReference type="EMBL" id="MDH5823582.1"/>
    </source>
</evidence>
<feature type="compositionally biased region" description="Low complexity" evidence="3">
    <location>
        <begin position="526"/>
        <end position="536"/>
    </location>
</feature>
<organism evidence="6 7">
    <name type="scientific">Luteimonas endophytica</name>
    <dbReference type="NCBI Taxonomy" id="3042023"/>
    <lineage>
        <taxon>Bacteria</taxon>
        <taxon>Pseudomonadati</taxon>
        <taxon>Pseudomonadota</taxon>
        <taxon>Gammaproteobacteria</taxon>
        <taxon>Lysobacterales</taxon>
        <taxon>Lysobacteraceae</taxon>
        <taxon>Luteimonas</taxon>
    </lineage>
</organism>
<keyword evidence="1" id="KW-0880">Kelch repeat</keyword>
<dbReference type="InterPro" id="IPR015915">
    <property type="entry name" value="Kelch-typ_b-propeller"/>
</dbReference>
<dbReference type="PANTHER" id="PTHR46344">
    <property type="entry name" value="OS02G0202900 PROTEIN"/>
    <property type="match status" value="1"/>
</dbReference>
<dbReference type="Pfam" id="PF01345">
    <property type="entry name" value="DUF11"/>
    <property type="match status" value="1"/>
</dbReference>
<dbReference type="InterPro" id="IPR011043">
    <property type="entry name" value="Gal_Oxase/kelch_b-propeller"/>
</dbReference>
<evidence type="ECO:0000256" key="4">
    <source>
        <dbReference type="SAM" id="SignalP"/>
    </source>
</evidence>
<evidence type="ECO:0000313" key="7">
    <source>
        <dbReference type="Proteomes" id="UP001156940"/>
    </source>
</evidence>
<feature type="compositionally biased region" description="Basic and acidic residues" evidence="3">
    <location>
        <begin position="451"/>
        <end position="461"/>
    </location>
</feature>
<dbReference type="SMART" id="SM00612">
    <property type="entry name" value="Kelch"/>
    <property type="match status" value="6"/>
</dbReference>
<feature type="domain" description="DUF11" evidence="5">
    <location>
        <begin position="373"/>
        <end position="505"/>
    </location>
</feature>
<dbReference type="SUPFAM" id="SSF50965">
    <property type="entry name" value="Galactose oxidase, central domain"/>
    <property type="match status" value="2"/>
</dbReference>
<dbReference type="Pfam" id="PF01344">
    <property type="entry name" value="Kelch_1"/>
    <property type="match status" value="1"/>
</dbReference>
<dbReference type="InterPro" id="IPR001434">
    <property type="entry name" value="OmcB-like_DUF11"/>
</dbReference>
<dbReference type="Gene3D" id="2.130.10.80">
    <property type="entry name" value="Galactose oxidase/kelch, beta-propeller"/>
    <property type="match status" value="3"/>
</dbReference>
<feature type="region of interest" description="Disordered" evidence="3">
    <location>
        <begin position="484"/>
        <end position="558"/>
    </location>
</feature>
<evidence type="ECO:0000256" key="2">
    <source>
        <dbReference type="ARBA" id="ARBA00022737"/>
    </source>
</evidence>
<feature type="compositionally biased region" description="Polar residues" evidence="3">
    <location>
        <begin position="486"/>
        <end position="502"/>
    </location>
</feature>
<proteinExistence type="predicted"/>
<dbReference type="PANTHER" id="PTHR46344:SF27">
    <property type="entry name" value="KELCH REPEAT SUPERFAMILY PROTEIN"/>
    <property type="match status" value="1"/>
</dbReference>
<dbReference type="InterPro" id="IPR037293">
    <property type="entry name" value="Gal_Oxidase_central_sf"/>
</dbReference>
<evidence type="ECO:0000256" key="3">
    <source>
        <dbReference type="SAM" id="MobiDB-lite"/>
    </source>
</evidence>
<keyword evidence="2" id="KW-0677">Repeat</keyword>
<dbReference type="RefSeq" id="WP_280574806.1">
    <property type="nucleotide sequence ID" value="NZ_JARXRM010000035.1"/>
</dbReference>
<evidence type="ECO:0000256" key="1">
    <source>
        <dbReference type="ARBA" id="ARBA00022441"/>
    </source>
</evidence>
<feature type="signal peptide" evidence="4">
    <location>
        <begin position="1"/>
        <end position="16"/>
    </location>
</feature>
<sequence>MSAVACICLLVSALPAAGSQFERTGELLHGRDMGMAATLPDGRVLVAGGIGIDAEGIGYTLHEAELYDPATGGFARTGDMRQGRDGNATHTVLADGRVLFAGGTSESVDGDRALLASAEIYDPATGRFERTAADMASPRMFHTATLLDDGRVLIAGGWGPDDRLASAELFDPATGRFSPVGDMTVDRNAHTATRLADGRVLIAGGLTTDAPYELASAELFDPATGTFSATGGLAAPRFMATASPLPDGRVLVAGGLDNGAWRPFGEIYDPATGAFSVTGALNMSRHDHGQLLLPDGRVLVVAGNGDAPLASAELYDAQTGRFSHVADMTLGRARPATALLQDGRVLVAGGVRPWEAPLAIAELFVPGSGPTTDLAVRMQASRARVAPGARFHYALTIANLGPMPAEDAAVDIALSPHLAIGAIQVLHEPSETAPWECTRDGTSIACTPRDGQLRPGRDPRRPSVALRIEVQAPGAAPDEPLHATAIASSSNPDGDLGNNTATAEIRVDGGPSPDPMPRLRQARSTAPGAPEGGAPAWFRRQGDPRRAAIGPALPIPAR</sequence>
<dbReference type="InterPro" id="IPR006652">
    <property type="entry name" value="Kelch_1"/>
</dbReference>
<name>A0ABT6JAG7_9GAMM</name>
<keyword evidence="4" id="KW-0732">Signal</keyword>
<reference evidence="6 7" key="1">
    <citation type="submission" date="2023-04" db="EMBL/GenBank/DDBJ databases">
        <title>Luteimonas endophyticus RD2P54.</title>
        <authorList>
            <person name="Sun J.-Q."/>
        </authorList>
    </citation>
    <scope>NUCLEOTIDE SEQUENCE [LARGE SCALE GENOMIC DNA]</scope>
    <source>
        <strain evidence="6 7">RD2P54</strain>
    </source>
</reference>
<accession>A0ABT6JAG7</accession>
<dbReference type="Proteomes" id="UP001156940">
    <property type="component" value="Unassembled WGS sequence"/>
</dbReference>